<keyword evidence="2 6" id="KW-0808">Transferase</keyword>
<sequence length="256" mass="28477">MLVVIVGATESGKTKLSIDIAKAIGGEVVNADKMQMYDGLDITTNKVPLEDRRGIPYHLIGSIPSFAGDFPVSVFRSSTSIIANSIASRAHVPVVVGGSNSLIHGLVVDKFDDSPMDPFGHSQLSYRPTLRYECYFLWVHVNKVVLNGYLVHQVDNMVVVGLDEEVRKYFDKMFVDGHVPYVGLGKATGVPELIEYFTRRNSHVEVINEMKINTQILAQVQLAKINRMFDVWKWPVCALDCTKTIRAYLDGSSKDV</sequence>
<evidence type="ECO:0000256" key="1">
    <source>
        <dbReference type="ARBA" id="ARBA00005842"/>
    </source>
</evidence>
<dbReference type="GO" id="GO:0005524">
    <property type="term" value="F:ATP binding"/>
    <property type="evidence" value="ECO:0007669"/>
    <property type="project" value="UniProtKB-KW"/>
</dbReference>
<accession>D4N3S2</accession>
<dbReference type="GO" id="GO:0009691">
    <property type="term" value="P:cytokinin biosynthetic process"/>
    <property type="evidence" value="ECO:0007669"/>
    <property type="project" value="UniProtKB-KW"/>
</dbReference>
<dbReference type="InterPro" id="IPR039657">
    <property type="entry name" value="Dimethylallyltransferase"/>
</dbReference>
<evidence type="ECO:0000256" key="3">
    <source>
        <dbReference type="ARBA" id="ARBA00022712"/>
    </source>
</evidence>
<dbReference type="SUPFAM" id="SSF52540">
    <property type="entry name" value="P-loop containing nucleoside triphosphate hydrolases"/>
    <property type="match status" value="1"/>
</dbReference>
<dbReference type="PANTHER" id="PTHR11088">
    <property type="entry name" value="TRNA DIMETHYLALLYLTRANSFERASE"/>
    <property type="match status" value="1"/>
</dbReference>
<protein>
    <submittedName>
        <fullName evidence="6">Putative adenylate isopentyneyl transferase protein</fullName>
    </submittedName>
</protein>
<dbReference type="Gene3D" id="3.40.50.300">
    <property type="entry name" value="P-loop containing nucleotide triphosphate hydrolases"/>
    <property type="match status" value="1"/>
</dbReference>
<keyword evidence="4" id="KW-0547">Nucleotide-binding</keyword>
<keyword evidence="5" id="KW-0067">ATP-binding</keyword>
<keyword evidence="3" id="KW-0203">Cytokinin biosynthesis</keyword>
<organism evidence="6">
    <name type="scientific">Oryza meyeriana var. granulata</name>
    <dbReference type="NCBI Taxonomy" id="110450"/>
    <lineage>
        <taxon>Eukaryota</taxon>
        <taxon>Viridiplantae</taxon>
        <taxon>Streptophyta</taxon>
        <taxon>Embryophyta</taxon>
        <taxon>Tracheophyta</taxon>
        <taxon>Spermatophyta</taxon>
        <taxon>Magnoliopsida</taxon>
        <taxon>Liliopsida</taxon>
        <taxon>Poales</taxon>
        <taxon>Poaceae</taxon>
        <taxon>BOP clade</taxon>
        <taxon>Oryzoideae</taxon>
        <taxon>Oryzeae</taxon>
        <taxon>Oryzinae</taxon>
        <taxon>Oryza</taxon>
        <taxon>Oryza meyeriana</taxon>
    </lineage>
</organism>
<evidence type="ECO:0000256" key="5">
    <source>
        <dbReference type="ARBA" id="ARBA00022840"/>
    </source>
</evidence>
<dbReference type="GO" id="GO:0005739">
    <property type="term" value="C:mitochondrion"/>
    <property type="evidence" value="ECO:0007669"/>
    <property type="project" value="TreeGrafter"/>
</dbReference>
<proteinExistence type="inferred from homology"/>
<name>D4N3S2_9ORYZ</name>
<dbReference type="GO" id="GO:0052381">
    <property type="term" value="F:tRNA dimethylallyltransferase activity"/>
    <property type="evidence" value="ECO:0007669"/>
    <property type="project" value="TreeGrafter"/>
</dbReference>
<dbReference type="AlphaFoldDB" id="D4N3S2"/>
<dbReference type="InterPro" id="IPR027417">
    <property type="entry name" value="P-loop_NTPase"/>
</dbReference>
<dbReference type="GO" id="GO:0006400">
    <property type="term" value="P:tRNA modification"/>
    <property type="evidence" value="ECO:0007669"/>
    <property type="project" value="TreeGrafter"/>
</dbReference>
<evidence type="ECO:0000256" key="2">
    <source>
        <dbReference type="ARBA" id="ARBA00022679"/>
    </source>
</evidence>
<dbReference type="EMBL" id="GQ407104">
    <property type="protein sequence ID" value="ADD60672.1"/>
    <property type="molecule type" value="Genomic_DNA"/>
</dbReference>
<comment type="similarity">
    <text evidence="1">Belongs to the IPP transferase family.</text>
</comment>
<dbReference type="Pfam" id="PF01715">
    <property type="entry name" value="IPPT"/>
    <property type="match status" value="2"/>
</dbReference>
<dbReference type="PANTHER" id="PTHR11088:SF58">
    <property type="entry name" value="OS07G0190150 PROTEIN"/>
    <property type="match status" value="1"/>
</dbReference>
<reference evidence="6" key="1">
    <citation type="journal article" date="2010" name="Mol. Biol. Evol.">
        <title>Orthologous comparisons of the Hd1 region across genera reveal Hd1 gene lability within diploid Oryza species and disruptions to microsynteny in Sorghum.</title>
        <authorList>
            <person name="Sanyal A."/>
            <person name="Ammiraju J.S."/>
            <person name="Lu F."/>
            <person name="Yu Y."/>
            <person name="Rambo T."/>
            <person name="Currie J."/>
            <person name="Kollura K."/>
            <person name="Kim H.R."/>
            <person name="Chen J."/>
            <person name="Ma J."/>
            <person name="San Miguel P."/>
            <person name="Mingsheng C."/>
            <person name="Wing R.A."/>
            <person name="Jackson S.A."/>
        </authorList>
    </citation>
    <scope>NUCLEOTIDE SEQUENCE</scope>
</reference>
<evidence type="ECO:0000256" key="4">
    <source>
        <dbReference type="ARBA" id="ARBA00022741"/>
    </source>
</evidence>
<dbReference type="Gene3D" id="1.10.287.890">
    <property type="entry name" value="Crystal structure of tRNA isopentenylpyrophosphate transferase (bh2366) domain"/>
    <property type="match status" value="1"/>
</dbReference>
<evidence type="ECO:0000313" key="6">
    <source>
        <dbReference type="EMBL" id="ADD60672.1"/>
    </source>
</evidence>